<feature type="coiled-coil region" evidence="4">
    <location>
        <begin position="180"/>
        <end position="207"/>
    </location>
</feature>
<dbReference type="RefSeq" id="WP_096593274.1">
    <property type="nucleotide sequence ID" value="NZ_MWUU01000011.1"/>
</dbReference>
<dbReference type="GO" id="GO:0003677">
    <property type="term" value="F:DNA binding"/>
    <property type="evidence" value="ECO:0007669"/>
    <property type="project" value="UniProtKB-KW"/>
</dbReference>
<dbReference type="SUPFAM" id="SSF116734">
    <property type="entry name" value="DNA methylase specificity domain"/>
    <property type="match status" value="2"/>
</dbReference>
<dbReference type="PANTHER" id="PTHR30408">
    <property type="entry name" value="TYPE-1 RESTRICTION ENZYME ECOKI SPECIFICITY PROTEIN"/>
    <property type="match status" value="1"/>
</dbReference>
<accession>A0A2A4GWG9</accession>
<dbReference type="InterPro" id="IPR044946">
    <property type="entry name" value="Restrct_endonuc_typeI_TRD_sf"/>
</dbReference>
<dbReference type="EMBL" id="MWUU01000011">
    <property type="protein sequence ID" value="PCF54648.1"/>
    <property type="molecule type" value="Genomic_DNA"/>
</dbReference>
<dbReference type="GO" id="GO:0009307">
    <property type="term" value="P:DNA restriction-modification system"/>
    <property type="evidence" value="ECO:0007669"/>
    <property type="project" value="UniProtKB-KW"/>
</dbReference>
<evidence type="ECO:0000256" key="2">
    <source>
        <dbReference type="ARBA" id="ARBA00022747"/>
    </source>
</evidence>
<evidence type="ECO:0000259" key="5">
    <source>
        <dbReference type="Pfam" id="PF01420"/>
    </source>
</evidence>
<dbReference type="AlphaFoldDB" id="A0A2A4GWG9"/>
<gene>
    <name evidence="6" type="ORF">B5C08_09235</name>
</gene>
<feature type="domain" description="Type I restriction modification DNA specificity" evidence="5">
    <location>
        <begin position="225"/>
        <end position="389"/>
    </location>
</feature>
<evidence type="ECO:0000256" key="3">
    <source>
        <dbReference type="ARBA" id="ARBA00023125"/>
    </source>
</evidence>
<dbReference type="InterPro" id="IPR000055">
    <property type="entry name" value="Restrct_endonuc_typeI_TRD"/>
</dbReference>
<name>A0A2A4GWG9_9STAP</name>
<evidence type="ECO:0000256" key="1">
    <source>
        <dbReference type="ARBA" id="ARBA00010923"/>
    </source>
</evidence>
<evidence type="ECO:0000313" key="6">
    <source>
        <dbReference type="EMBL" id="PCF54648.1"/>
    </source>
</evidence>
<comment type="similarity">
    <text evidence="1">Belongs to the type-I restriction system S methylase family.</text>
</comment>
<keyword evidence="2" id="KW-0680">Restriction system</keyword>
<dbReference type="Pfam" id="PF01420">
    <property type="entry name" value="Methylase_S"/>
    <property type="match status" value="2"/>
</dbReference>
<evidence type="ECO:0000256" key="4">
    <source>
        <dbReference type="SAM" id="Coils"/>
    </source>
</evidence>
<keyword evidence="3" id="KW-0238">DNA-binding</keyword>
<proteinExistence type="inferred from homology"/>
<dbReference type="Proteomes" id="UP000218335">
    <property type="component" value="Unassembled WGS sequence"/>
</dbReference>
<dbReference type="InterPro" id="IPR052021">
    <property type="entry name" value="Type-I_RS_S_subunit"/>
</dbReference>
<organism evidence="6 7">
    <name type="scientific">Staphylococcus delphini</name>
    <dbReference type="NCBI Taxonomy" id="53344"/>
    <lineage>
        <taxon>Bacteria</taxon>
        <taxon>Bacillati</taxon>
        <taxon>Bacillota</taxon>
        <taxon>Bacilli</taxon>
        <taxon>Bacillales</taxon>
        <taxon>Staphylococcaceae</taxon>
        <taxon>Staphylococcus</taxon>
        <taxon>Staphylococcus intermedius group</taxon>
    </lineage>
</organism>
<comment type="caution">
    <text evidence="6">The sequence shown here is derived from an EMBL/GenBank/DDBJ whole genome shotgun (WGS) entry which is preliminary data.</text>
</comment>
<evidence type="ECO:0000313" key="7">
    <source>
        <dbReference type="Proteomes" id="UP000218335"/>
    </source>
</evidence>
<dbReference type="PANTHER" id="PTHR30408:SF13">
    <property type="entry name" value="TYPE I RESTRICTION ENZYME HINDI SPECIFICITY SUBUNIT"/>
    <property type="match status" value="1"/>
</dbReference>
<feature type="domain" description="Type I restriction modification DNA specificity" evidence="5">
    <location>
        <begin position="19"/>
        <end position="199"/>
    </location>
</feature>
<protein>
    <recommendedName>
        <fullName evidence="5">Type I restriction modification DNA specificity domain-containing protein</fullName>
    </recommendedName>
</protein>
<sequence>MTDLKKNVPELRFPEFSGEWEEMPLEKLCTFSNGINAKKEQYGHGRKFINVLDILNKNYITYDEIIGAVSVSEETEQRNKVEYGDLLFLRSSETREEVGTSNVYLDDRFALYGGFVIRGKKIAEYDPMFIKNLLNTGKIRSVISAASGGSTRYNVNQEILKKLKLKLTKIKEQQKIGNFFSKLDRQIELEEQKLALLEQQKKGYMQKIFSQELRFKDDNGNDYPEWEDKQLSSFLQIRNNKQIPNEEAPLMSFTSTGGIEAKGDRYNREFLVKDKNKMYKKTELYDLIYSSNNLDVGAIGLNRYGEAVISDVYEIFSIKSSFSPYYVELAIIQPKFINNILKFRQGALYGQYRIHAKDFLKLKIKLPYELEQQKIGDFFNKLDQLIEKQSHKVDLLKQRKKGLLQKMFV</sequence>
<dbReference type="Gene3D" id="3.90.220.20">
    <property type="entry name" value="DNA methylase specificity domains"/>
    <property type="match status" value="2"/>
</dbReference>
<reference evidence="6 7" key="1">
    <citation type="journal article" date="2017" name="PLoS ONE">
        <title>Development of a real-time PCR for detection of Staphylococcus pseudintermedius using a novel automated comparison of whole-genome sequences.</title>
        <authorList>
            <person name="Verstappen K.M."/>
            <person name="Huijbregts L."/>
            <person name="Spaninks M."/>
            <person name="Wagenaar J.A."/>
            <person name="Fluit A.C."/>
            <person name="Duim B."/>
        </authorList>
    </citation>
    <scope>NUCLEOTIDE SEQUENCE [LARGE SCALE GENOMIC DNA]</scope>
    <source>
        <strain evidence="6 7">215070706401-1</strain>
    </source>
</reference>
<keyword evidence="4" id="KW-0175">Coiled coil</keyword>